<dbReference type="NCBIfam" id="TIGR00040">
    <property type="entry name" value="yfcE"/>
    <property type="match status" value="1"/>
</dbReference>
<dbReference type="GO" id="GO:0046872">
    <property type="term" value="F:metal ion binding"/>
    <property type="evidence" value="ECO:0007669"/>
    <property type="project" value="UniProtKB-KW"/>
</dbReference>
<feature type="domain" description="Calcineurin-like phosphoesterase" evidence="3">
    <location>
        <begin position="3"/>
        <end position="150"/>
    </location>
</feature>
<dbReference type="AlphaFoldDB" id="A0A9D1H9I0"/>
<dbReference type="GO" id="GO:0016787">
    <property type="term" value="F:hydrolase activity"/>
    <property type="evidence" value="ECO:0007669"/>
    <property type="project" value="UniProtKB-UniRule"/>
</dbReference>
<evidence type="ECO:0000313" key="4">
    <source>
        <dbReference type="EMBL" id="HIT97275.1"/>
    </source>
</evidence>
<evidence type="ECO:0000259" key="3">
    <source>
        <dbReference type="Pfam" id="PF12850"/>
    </source>
</evidence>
<dbReference type="SUPFAM" id="SSF56300">
    <property type="entry name" value="Metallo-dependent phosphatases"/>
    <property type="match status" value="1"/>
</dbReference>
<organism evidence="4 5">
    <name type="scientific">Candidatus Merdimorpha stercoravium</name>
    <dbReference type="NCBI Taxonomy" id="2840863"/>
    <lineage>
        <taxon>Bacteria</taxon>
        <taxon>Pseudomonadati</taxon>
        <taxon>Bacteroidota</taxon>
        <taxon>Flavobacteriia</taxon>
        <taxon>Flavobacteriales</taxon>
        <taxon>Candidatus Merdimorpha</taxon>
    </lineage>
</organism>
<dbReference type="Gene3D" id="3.60.21.10">
    <property type="match status" value="1"/>
</dbReference>
<comment type="cofactor">
    <cofactor evidence="2">
        <name>a divalent metal cation</name>
        <dbReference type="ChEBI" id="CHEBI:60240"/>
    </cofactor>
</comment>
<comment type="similarity">
    <text evidence="1 2">Belongs to the metallophosphoesterase superfamily. YfcE family.</text>
</comment>
<gene>
    <name evidence="4" type="ORF">IAC44_00380</name>
</gene>
<dbReference type="InterPro" id="IPR029052">
    <property type="entry name" value="Metallo-depent_PP-like"/>
</dbReference>
<dbReference type="Pfam" id="PF12850">
    <property type="entry name" value="Metallophos_2"/>
    <property type="match status" value="1"/>
</dbReference>
<name>A0A9D1H9I0_9FLAO</name>
<dbReference type="InterPro" id="IPR024654">
    <property type="entry name" value="Calcineurin-like_PHP_lpxH"/>
</dbReference>
<keyword evidence="2" id="KW-0479">Metal-binding</keyword>
<evidence type="ECO:0000256" key="2">
    <source>
        <dbReference type="RuleBase" id="RU362039"/>
    </source>
</evidence>
<dbReference type="InterPro" id="IPR000979">
    <property type="entry name" value="Phosphodiesterase_MJ0936/Vps29"/>
</dbReference>
<reference evidence="4" key="2">
    <citation type="journal article" date="2021" name="PeerJ">
        <title>Extensive microbial diversity within the chicken gut microbiome revealed by metagenomics and culture.</title>
        <authorList>
            <person name="Gilroy R."/>
            <person name="Ravi A."/>
            <person name="Getino M."/>
            <person name="Pursley I."/>
            <person name="Horton D.L."/>
            <person name="Alikhan N.F."/>
            <person name="Baker D."/>
            <person name="Gharbi K."/>
            <person name="Hall N."/>
            <person name="Watson M."/>
            <person name="Adriaenssens E.M."/>
            <person name="Foster-Nyarko E."/>
            <person name="Jarju S."/>
            <person name="Secka A."/>
            <person name="Antonio M."/>
            <person name="Oren A."/>
            <person name="Chaudhuri R.R."/>
            <person name="La Ragione R."/>
            <person name="Hildebrand F."/>
            <person name="Pallen M.J."/>
        </authorList>
    </citation>
    <scope>NUCLEOTIDE SEQUENCE</scope>
    <source>
        <strain evidence="4">1383</strain>
    </source>
</reference>
<dbReference type="Proteomes" id="UP000824161">
    <property type="component" value="Unassembled WGS sequence"/>
</dbReference>
<accession>A0A9D1H9I0</accession>
<proteinExistence type="inferred from homology"/>
<sequence>MKKILLLSDTHGTLDAAILRHAREADQIWHAGDIGSMAVAEGLSAAAPLRAVYGNADGGEIRAAFPERLRFVEEGVEVLLKHIGGYPGHYDRSVQEELFAAPPTLFVCGHSHILKVMMDRRLGVMHFNPGAAGRYGIHRVRTLLRFTLENGKIDHLEAIELGPRAGW</sequence>
<evidence type="ECO:0000313" key="5">
    <source>
        <dbReference type="Proteomes" id="UP000824161"/>
    </source>
</evidence>
<evidence type="ECO:0000256" key="1">
    <source>
        <dbReference type="ARBA" id="ARBA00008950"/>
    </source>
</evidence>
<dbReference type="EC" id="3.1.4.-" evidence="2"/>
<comment type="caution">
    <text evidence="4">The sequence shown here is derived from an EMBL/GenBank/DDBJ whole genome shotgun (WGS) entry which is preliminary data.</text>
</comment>
<protein>
    <recommendedName>
        <fullName evidence="2">Phosphoesterase</fullName>
        <ecNumber evidence="2">3.1.4.-</ecNumber>
    </recommendedName>
</protein>
<dbReference type="EMBL" id="DVLY01000007">
    <property type="protein sequence ID" value="HIT97275.1"/>
    <property type="molecule type" value="Genomic_DNA"/>
</dbReference>
<reference evidence="4" key="1">
    <citation type="submission" date="2020-10" db="EMBL/GenBank/DDBJ databases">
        <authorList>
            <person name="Gilroy R."/>
        </authorList>
    </citation>
    <scope>NUCLEOTIDE SEQUENCE</scope>
    <source>
        <strain evidence="4">1383</strain>
    </source>
</reference>